<keyword evidence="4" id="KW-1185">Reference proteome</keyword>
<evidence type="ECO:0000313" key="3">
    <source>
        <dbReference type="EMBL" id="KAK1681070.1"/>
    </source>
</evidence>
<feature type="domain" description="F-box" evidence="2">
    <location>
        <begin position="8"/>
        <end position="45"/>
    </location>
</feature>
<comment type="caution">
    <text evidence="3">The sequence shown here is derived from an EMBL/GenBank/DDBJ whole genome shotgun (WGS) entry which is preliminary data.</text>
</comment>
<evidence type="ECO:0000256" key="1">
    <source>
        <dbReference type="SAM" id="MobiDB-lite"/>
    </source>
</evidence>
<dbReference type="AlphaFoldDB" id="A0AAD8TEF6"/>
<dbReference type="PANTHER" id="PTHR32133:SF382">
    <property type="entry name" value="F-BOX DOMAIN-CONTAINING PROTEIN"/>
    <property type="match status" value="1"/>
</dbReference>
<feature type="region of interest" description="Disordered" evidence="1">
    <location>
        <begin position="669"/>
        <end position="694"/>
    </location>
</feature>
<organism evidence="3 4">
    <name type="scientific">Lolium multiflorum</name>
    <name type="common">Italian ryegrass</name>
    <name type="synonym">Lolium perenne subsp. multiflorum</name>
    <dbReference type="NCBI Taxonomy" id="4521"/>
    <lineage>
        <taxon>Eukaryota</taxon>
        <taxon>Viridiplantae</taxon>
        <taxon>Streptophyta</taxon>
        <taxon>Embryophyta</taxon>
        <taxon>Tracheophyta</taxon>
        <taxon>Spermatophyta</taxon>
        <taxon>Magnoliopsida</taxon>
        <taxon>Liliopsida</taxon>
        <taxon>Poales</taxon>
        <taxon>Poaceae</taxon>
        <taxon>BOP clade</taxon>
        <taxon>Pooideae</taxon>
        <taxon>Poodae</taxon>
        <taxon>Poeae</taxon>
        <taxon>Poeae Chloroplast Group 2 (Poeae type)</taxon>
        <taxon>Loliodinae</taxon>
        <taxon>Loliinae</taxon>
        <taxon>Lolium</taxon>
    </lineage>
</organism>
<dbReference type="InterPro" id="IPR001810">
    <property type="entry name" value="F-box_dom"/>
</dbReference>
<dbReference type="SUPFAM" id="SSF48452">
    <property type="entry name" value="TPR-like"/>
    <property type="match status" value="1"/>
</dbReference>
<dbReference type="Gene3D" id="1.25.40.10">
    <property type="entry name" value="Tetratricopeptide repeat domain"/>
    <property type="match status" value="1"/>
</dbReference>
<dbReference type="InterPro" id="IPR011990">
    <property type="entry name" value="TPR-like_helical_dom_sf"/>
</dbReference>
<dbReference type="SUPFAM" id="SSF81383">
    <property type="entry name" value="F-box domain"/>
    <property type="match status" value="1"/>
</dbReference>
<sequence length="694" mass="77058">MPPPPPMLPDVLLDEILLRLPPDDPGCLFRASLVCKPWRSRLTSSAFSLLYREFHGTPPLLGFFENDEMVFFWFTALSRTSPFPSAHPSHCDLVVLDSRHGLVLLSQLGSSGEPLSLVVWDPVGGCQWDFPYPEFAEWASVLDSAAVLCAADGCDHVDCHGGPFKVVYVGTNEDDGIARACVYSSDVCAWSPLTSCEHPEFPLEVVGTAPKALVGNALYFSCEPSTIILHYNLTTQELAMVDRPQMYDWLHDKYILIAMEDGVLGCASLQKSRLDLWSGEASNDGSVTWALRRVVEIESELLSYSMMTVINFADAAGVFFASSQCGVFTIELKSGRVKKVSGNRDHVIPYTSFYTPDKTGGITPLATLTSLEENVQPTRDGQYDLMLWHSSGDESEEDEWKQEQENSAQELFNKGSMAIEKGQFVDAKDHFCKVLETRVLLYGRLSPKCLSTYFKYGCALLYAQPLSAPKQDLLKDITNKHGTKKDLDLAWKMLLIAKAILVNTPCCPLEKLEIFSTLAEVSMEREDIDYSLGVWFKALAILEHLVEPDDIQIILFPRNLRIFWAFESLSKIKDAIPYREKATALCKSRIQNLKKAKETLFADKGGNASAAEVGSVKSCPEKRIKYLTPSLTILGKQVHNLNTWNKQCQSGSQRQVINRKVSADVPRVISSSSSQIDGPRNAKFITESGSAGCP</sequence>
<dbReference type="Proteomes" id="UP001231189">
    <property type="component" value="Unassembled WGS sequence"/>
</dbReference>
<gene>
    <name evidence="3" type="ORF">QYE76_041918</name>
</gene>
<proteinExistence type="predicted"/>
<name>A0AAD8TEF6_LOLMU</name>
<dbReference type="EMBL" id="JAUUTY010000002">
    <property type="protein sequence ID" value="KAK1681070.1"/>
    <property type="molecule type" value="Genomic_DNA"/>
</dbReference>
<evidence type="ECO:0000259" key="2">
    <source>
        <dbReference type="Pfam" id="PF00646"/>
    </source>
</evidence>
<dbReference type="Pfam" id="PF00646">
    <property type="entry name" value="F-box"/>
    <property type="match status" value="1"/>
</dbReference>
<dbReference type="PANTHER" id="PTHR32133">
    <property type="entry name" value="OS07G0120400 PROTEIN"/>
    <property type="match status" value="1"/>
</dbReference>
<evidence type="ECO:0000313" key="4">
    <source>
        <dbReference type="Proteomes" id="UP001231189"/>
    </source>
</evidence>
<dbReference type="InterPro" id="IPR036047">
    <property type="entry name" value="F-box-like_dom_sf"/>
</dbReference>
<reference evidence="3" key="1">
    <citation type="submission" date="2023-07" db="EMBL/GenBank/DDBJ databases">
        <title>A chromosome-level genome assembly of Lolium multiflorum.</title>
        <authorList>
            <person name="Chen Y."/>
            <person name="Copetti D."/>
            <person name="Kolliker R."/>
            <person name="Studer B."/>
        </authorList>
    </citation>
    <scope>NUCLEOTIDE SEQUENCE</scope>
    <source>
        <strain evidence="3">02402/16</strain>
        <tissue evidence="3">Leaf</tissue>
    </source>
</reference>
<accession>A0AAD8TEF6</accession>
<protein>
    <recommendedName>
        <fullName evidence="2">F-box domain-containing protein</fullName>
    </recommendedName>
</protein>